<keyword evidence="8" id="KW-0492">Microsome</keyword>
<dbReference type="EMBL" id="GAMC01007315">
    <property type="protein sequence ID" value="JAB99240.1"/>
    <property type="molecule type" value="mRNA"/>
</dbReference>
<dbReference type="GO" id="GO:0005506">
    <property type="term" value="F:iron ion binding"/>
    <property type="evidence" value="ECO:0007669"/>
    <property type="project" value="InterPro"/>
</dbReference>
<dbReference type="InterPro" id="IPR002402">
    <property type="entry name" value="Cyt_P450_E_grp-II"/>
</dbReference>
<keyword evidence="10 13" id="KW-0408">Iron</keyword>
<dbReference type="PRINTS" id="PR00385">
    <property type="entry name" value="P450"/>
</dbReference>
<evidence type="ECO:0000256" key="11">
    <source>
        <dbReference type="ARBA" id="ARBA00023033"/>
    </source>
</evidence>
<sequence>MCNVFLSISRCLYYINTHKNCIVMVCYRQISIYWFKNACTPNCSNVERLYFVSFYKQLCLLSKLTLKITNKIFAKEFCVIYVYFYFLLCFPFPNNYINVLNLSDHFTSDYQSDRNAVEETVELEQTLRKMWFILITLAIVAVTYLIRRQYTYWERHGVVCDKAEIPFGSLKDTALGKKDTGFVFHDIYNRFKSRYVGVYLLFKPALLIRDVELARSIEVKDFSSFHDRGTDTLISKNLFSLRGAAWKSLRTKLTPLFSTGKLKAMLPTVNDIGDKLLGHLNSQLEGKSSVSVDMKAMLTTYAVDIIGSVFFGLDINSYENPNNEFRLLNQEFIKPTRWLDTVYVMASFVCTPIAKFMELFGFIPLSTKQTRDIITHTVNNREKNNIVRKDLLQLLLQLRNTGKISEEDNWTLGATTDGTKSMTIEMIADQSALFYIAGSETTSINSSFTLYELSLHPKYLKTAVEEVDSVLAKHGLKPSDPLTYEAIQDMKFIDLCMNETLRKYPGLPFLNRECTKDFKIPNSEHTIKKGTAIIISILGLHYDPDYFPDPQTFDPYRFTEEKHSYNPDAYMPFGEGPHHCIAKRMGVINSKVVVIKMLANFNIEPKEKKEIEFQYNSGVAYVPKGGLQMKLSRRV</sequence>
<evidence type="ECO:0000256" key="5">
    <source>
        <dbReference type="ARBA" id="ARBA00022617"/>
    </source>
</evidence>
<keyword evidence="15" id="KW-0812">Transmembrane</keyword>
<dbReference type="GO" id="GO:0005789">
    <property type="term" value="C:endoplasmic reticulum membrane"/>
    <property type="evidence" value="ECO:0007669"/>
    <property type="project" value="UniProtKB-SubCell"/>
</dbReference>
<evidence type="ECO:0000256" key="9">
    <source>
        <dbReference type="ARBA" id="ARBA00023002"/>
    </source>
</evidence>
<dbReference type="OrthoDB" id="2789670at2759"/>
<evidence type="ECO:0000256" key="4">
    <source>
        <dbReference type="ARBA" id="ARBA00010617"/>
    </source>
</evidence>
<keyword evidence="11 14" id="KW-0503">Monooxygenase</keyword>
<evidence type="ECO:0000256" key="8">
    <source>
        <dbReference type="ARBA" id="ARBA00022848"/>
    </source>
</evidence>
<evidence type="ECO:0000256" key="3">
    <source>
        <dbReference type="ARBA" id="ARBA00004406"/>
    </source>
</evidence>
<dbReference type="SUPFAM" id="SSF48264">
    <property type="entry name" value="Cytochrome P450"/>
    <property type="match status" value="1"/>
</dbReference>
<keyword evidence="5 13" id="KW-0349">Heme</keyword>
<dbReference type="FunFam" id="1.10.630.10:FF:000042">
    <property type="entry name" value="Cytochrome P450"/>
    <property type="match status" value="1"/>
</dbReference>
<dbReference type="GO" id="GO:0004497">
    <property type="term" value="F:monooxygenase activity"/>
    <property type="evidence" value="ECO:0007669"/>
    <property type="project" value="UniProtKB-KW"/>
</dbReference>
<dbReference type="EMBL" id="GAMC01007316">
    <property type="protein sequence ID" value="JAB99239.1"/>
    <property type="molecule type" value="mRNA"/>
</dbReference>
<comment type="subcellular location">
    <subcellularLocation>
        <location evidence="3">Endoplasmic reticulum membrane</location>
        <topology evidence="3">Peripheral membrane protein</topology>
    </subcellularLocation>
    <subcellularLocation>
        <location evidence="2">Microsome membrane</location>
        <topology evidence="2">Peripheral membrane protein</topology>
    </subcellularLocation>
</comment>
<evidence type="ECO:0000256" key="15">
    <source>
        <dbReference type="SAM" id="Phobius"/>
    </source>
</evidence>
<reference evidence="16" key="2">
    <citation type="journal article" date="2014" name="BMC Genomics">
        <title>A genomic perspective to assessing quality of mass-reared SIT flies used in Mediterranean fruit fly (Ceratitis capitata) eradication in California.</title>
        <authorList>
            <person name="Calla B."/>
            <person name="Hall B."/>
            <person name="Hou S."/>
            <person name="Geib S.M."/>
        </authorList>
    </citation>
    <scope>NUCLEOTIDE SEQUENCE</scope>
</reference>
<evidence type="ECO:0000256" key="12">
    <source>
        <dbReference type="ARBA" id="ARBA00023136"/>
    </source>
</evidence>
<keyword evidence="7" id="KW-0256">Endoplasmic reticulum</keyword>
<evidence type="ECO:0000256" key="6">
    <source>
        <dbReference type="ARBA" id="ARBA00022723"/>
    </source>
</evidence>
<organism evidence="16">
    <name type="scientific">Ceratitis capitata</name>
    <name type="common">Mediterranean fruit fly</name>
    <name type="synonym">Tephritis capitata</name>
    <dbReference type="NCBI Taxonomy" id="7213"/>
    <lineage>
        <taxon>Eukaryota</taxon>
        <taxon>Metazoa</taxon>
        <taxon>Ecdysozoa</taxon>
        <taxon>Arthropoda</taxon>
        <taxon>Hexapoda</taxon>
        <taxon>Insecta</taxon>
        <taxon>Pterygota</taxon>
        <taxon>Neoptera</taxon>
        <taxon>Endopterygota</taxon>
        <taxon>Diptera</taxon>
        <taxon>Brachycera</taxon>
        <taxon>Muscomorpha</taxon>
        <taxon>Tephritoidea</taxon>
        <taxon>Tephritidae</taxon>
        <taxon>Ceratitis</taxon>
        <taxon>Ceratitis</taxon>
    </lineage>
</organism>
<feature type="binding site" description="axial binding residue" evidence="13">
    <location>
        <position position="580"/>
    </location>
    <ligand>
        <name>heme</name>
        <dbReference type="ChEBI" id="CHEBI:30413"/>
    </ligand>
    <ligandPart>
        <name>Fe</name>
        <dbReference type="ChEBI" id="CHEBI:18248"/>
    </ligandPart>
</feature>
<gene>
    <name evidence="16" type="primary">CP6D3</name>
</gene>
<reference evidence="16" key="1">
    <citation type="submission" date="2013-07" db="EMBL/GenBank/DDBJ databases">
        <authorList>
            <person name="Geib S."/>
        </authorList>
    </citation>
    <scope>NUCLEOTIDE SEQUENCE</scope>
</reference>
<dbReference type="Gene3D" id="1.10.630.10">
    <property type="entry name" value="Cytochrome P450"/>
    <property type="match status" value="1"/>
</dbReference>
<feature type="transmembrane region" description="Helical" evidence="15">
    <location>
        <begin position="130"/>
        <end position="146"/>
    </location>
</feature>
<keyword evidence="12 15" id="KW-0472">Membrane</keyword>
<comment type="cofactor">
    <cofactor evidence="1 13">
        <name>heme</name>
        <dbReference type="ChEBI" id="CHEBI:30413"/>
    </cofactor>
</comment>
<evidence type="ECO:0000256" key="10">
    <source>
        <dbReference type="ARBA" id="ARBA00023004"/>
    </source>
</evidence>
<name>W8BD67_CERCA</name>
<dbReference type="PRINTS" id="PR00464">
    <property type="entry name" value="EP450II"/>
</dbReference>
<evidence type="ECO:0000256" key="1">
    <source>
        <dbReference type="ARBA" id="ARBA00001971"/>
    </source>
</evidence>
<dbReference type="AlphaFoldDB" id="W8BD67"/>
<feature type="transmembrane region" description="Helical" evidence="15">
    <location>
        <begin position="72"/>
        <end position="93"/>
    </location>
</feature>
<dbReference type="GO" id="GO:0016705">
    <property type="term" value="F:oxidoreductase activity, acting on paired donors, with incorporation or reduction of molecular oxygen"/>
    <property type="evidence" value="ECO:0007669"/>
    <property type="project" value="InterPro"/>
</dbReference>
<dbReference type="InterPro" id="IPR017972">
    <property type="entry name" value="Cyt_P450_CS"/>
</dbReference>
<dbReference type="PANTHER" id="PTHR24292">
    <property type="entry name" value="CYTOCHROME P450"/>
    <property type="match status" value="1"/>
</dbReference>
<evidence type="ECO:0000313" key="16">
    <source>
        <dbReference type="EMBL" id="JAB99240.1"/>
    </source>
</evidence>
<comment type="similarity">
    <text evidence="4 14">Belongs to the cytochrome P450 family.</text>
</comment>
<accession>W8BD67</accession>
<dbReference type="CDD" id="cd11056">
    <property type="entry name" value="CYP6-like"/>
    <property type="match status" value="1"/>
</dbReference>
<keyword evidence="6 13" id="KW-0479">Metal-binding</keyword>
<dbReference type="InterPro" id="IPR050476">
    <property type="entry name" value="Insect_CytP450_Detox"/>
</dbReference>
<dbReference type="PROSITE" id="PS00086">
    <property type="entry name" value="CYTOCHROME_P450"/>
    <property type="match status" value="1"/>
</dbReference>
<evidence type="ECO:0000256" key="2">
    <source>
        <dbReference type="ARBA" id="ARBA00004174"/>
    </source>
</evidence>
<evidence type="ECO:0000256" key="13">
    <source>
        <dbReference type="PIRSR" id="PIRSR602402-1"/>
    </source>
</evidence>
<evidence type="ECO:0000256" key="7">
    <source>
        <dbReference type="ARBA" id="ARBA00022824"/>
    </source>
</evidence>
<keyword evidence="15" id="KW-1133">Transmembrane helix</keyword>
<dbReference type="Pfam" id="PF00067">
    <property type="entry name" value="p450"/>
    <property type="match status" value="1"/>
</dbReference>
<dbReference type="InterPro" id="IPR036396">
    <property type="entry name" value="Cyt_P450_sf"/>
</dbReference>
<protein>
    <submittedName>
        <fullName evidence="16">Cytochrome P450 6d3</fullName>
    </submittedName>
</protein>
<keyword evidence="9 14" id="KW-0560">Oxidoreductase</keyword>
<evidence type="ECO:0000256" key="14">
    <source>
        <dbReference type="RuleBase" id="RU000461"/>
    </source>
</evidence>
<dbReference type="InterPro" id="IPR001128">
    <property type="entry name" value="Cyt_P450"/>
</dbReference>
<dbReference type="PANTHER" id="PTHR24292:SF93">
    <property type="entry name" value="CYTOCHROME P450 310A1-RELATED"/>
    <property type="match status" value="1"/>
</dbReference>
<proteinExistence type="evidence at transcript level"/>
<dbReference type="GO" id="GO:0020037">
    <property type="term" value="F:heme binding"/>
    <property type="evidence" value="ECO:0007669"/>
    <property type="project" value="InterPro"/>
</dbReference>